<comment type="caution">
    <text evidence="3">The sequence shown here is derived from an EMBL/GenBank/DDBJ whole genome shotgun (WGS) entry which is preliminary data.</text>
</comment>
<evidence type="ECO:0000259" key="2">
    <source>
        <dbReference type="Pfam" id="PF01757"/>
    </source>
</evidence>
<dbReference type="GO" id="GO:0016020">
    <property type="term" value="C:membrane"/>
    <property type="evidence" value="ECO:0007669"/>
    <property type="project" value="TreeGrafter"/>
</dbReference>
<evidence type="ECO:0000256" key="1">
    <source>
        <dbReference type="SAM" id="Phobius"/>
    </source>
</evidence>
<feature type="transmembrane region" description="Helical" evidence="1">
    <location>
        <begin position="42"/>
        <end position="64"/>
    </location>
</feature>
<feature type="transmembrane region" description="Helical" evidence="1">
    <location>
        <begin position="200"/>
        <end position="219"/>
    </location>
</feature>
<dbReference type="InterPro" id="IPR002656">
    <property type="entry name" value="Acyl_transf_3_dom"/>
</dbReference>
<dbReference type="PANTHER" id="PTHR23028:SF53">
    <property type="entry name" value="ACYL_TRANSF_3 DOMAIN-CONTAINING PROTEIN"/>
    <property type="match status" value="1"/>
</dbReference>
<protein>
    <recommendedName>
        <fullName evidence="2">Acyltransferase 3 domain-containing protein</fullName>
    </recommendedName>
</protein>
<feature type="transmembrane region" description="Helical" evidence="1">
    <location>
        <begin position="134"/>
        <end position="154"/>
    </location>
</feature>
<feature type="transmembrane region" description="Helical" evidence="1">
    <location>
        <begin position="161"/>
        <end position="180"/>
    </location>
</feature>
<sequence>MKTQHYDYIDALRGYAILLVMAVHASRVALEWQGVGRTLVDQGARGVQLFFVASALTLAMSWTSRNDGVFRFYVRRLFRIAPMFWLGIAFFVWLDGFGPRYFAPNGIDEKHVILTSMFLNGWHPEYITSVVRGGWSIAVEMTFYLVFPLMFLFIRGWVSALTAFVLANILADKVLQFFWLKRLAIWPSISDDLVSTFLNLWFPTQLPVFIVGFLVFFAVRDARGILPVWSVRLLLTVSLLAMMGLAFYQNPVRIFGQIISIYASYGLCFGVFAFCLADGAAKFLVNSPIRYLGKVSFSAYLWHFAVLGGLTVLAKNGIDPLSLKTATHGFAFFCAFFPFLILVTVFLSTITYRLVERPMISLGNGLLNKLENRGRAISVVG</sequence>
<dbReference type="OrthoDB" id="9814807at2"/>
<dbReference type="AlphaFoldDB" id="A0A2R5F6I8"/>
<feature type="transmembrane region" description="Helical" evidence="1">
    <location>
        <begin position="231"/>
        <end position="248"/>
    </location>
</feature>
<dbReference type="EMBL" id="BDOQ01000003">
    <property type="protein sequence ID" value="GBG13837.1"/>
    <property type="molecule type" value="Genomic_DNA"/>
</dbReference>
<dbReference type="GO" id="GO:0016747">
    <property type="term" value="F:acyltransferase activity, transferring groups other than amino-acyl groups"/>
    <property type="evidence" value="ECO:0007669"/>
    <property type="project" value="InterPro"/>
</dbReference>
<dbReference type="RefSeq" id="WP_109014994.1">
    <property type="nucleotide sequence ID" value="NZ_BDOQ01000003.1"/>
</dbReference>
<accession>A0A2R5F6I8</accession>
<feature type="transmembrane region" description="Helical" evidence="1">
    <location>
        <begin position="254"/>
        <end position="276"/>
    </location>
</feature>
<keyword evidence="4" id="KW-1185">Reference proteome</keyword>
<reference evidence="3 4" key="1">
    <citation type="journal article" date="2018" name="Environ. Microbiol.">
        <title>Isolation and genomic characterization of Novimethylophilus kurashikiensis gen. nov. sp. nov., a new lanthanide-dependent methylotrophic species of Methylophilaceae.</title>
        <authorList>
            <person name="Lv H."/>
            <person name="Sahin N."/>
            <person name="Tani A."/>
        </authorList>
    </citation>
    <scope>NUCLEOTIDE SEQUENCE [LARGE SCALE GENOMIC DNA]</scope>
    <source>
        <strain evidence="3 4">La2-4</strain>
    </source>
</reference>
<name>A0A2R5F6I8_9PROT</name>
<keyword evidence="1" id="KW-0812">Transmembrane</keyword>
<dbReference type="GO" id="GO:0000271">
    <property type="term" value="P:polysaccharide biosynthetic process"/>
    <property type="evidence" value="ECO:0007669"/>
    <property type="project" value="TreeGrafter"/>
</dbReference>
<gene>
    <name evidence="3" type="ORF">NMK_1389</name>
</gene>
<feature type="transmembrane region" description="Helical" evidence="1">
    <location>
        <begin position="297"/>
        <end position="318"/>
    </location>
</feature>
<proteinExistence type="predicted"/>
<dbReference type="PANTHER" id="PTHR23028">
    <property type="entry name" value="ACETYLTRANSFERASE"/>
    <property type="match status" value="1"/>
</dbReference>
<dbReference type="InterPro" id="IPR050879">
    <property type="entry name" value="Acyltransferase_3"/>
</dbReference>
<feature type="transmembrane region" description="Helical" evidence="1">
    <location>
        <begin position="12"/>
        <end position="30"/>
    </location>
</feature>
<feature type="transmembrane region" description="Helical" evidence="1">
    <location>
        <begin position="330"/>
        <end position="352"/>
    </location>
</feature>
<feature type="transmembrane region" description="Helical" evidence="1">
    <location>
        <begin position="76"/>
        <end position="94"/>
    </location>
</feature>
<feature type="domain" description="Acyltransferase 3" evidence="2">
    <location>
        <begin position="7"/>
        <end position="347"/>
    </location>
</feature>
<dbReference type="Pfam" id="PF01757">
    <property type="entry name" value="Acyl_transf_3"/>
    <property type="match status" value="1"/>
</dbReference>
<dbReference type="Proteomes" id="UP000245081">
    <property type="component" value="Unassembled WGS sequence"/>
</dbReference>
<keyword evidence="1" id="KW-0472">Membrane</keyword>
<keyword evidence="1" id="KW-1133">Transmembrane helix</keyword>
<evidence type="ECO:0000313" key="3">
    <source>
        <dbReference type="EMBL" id="GBG13837.1"/>
    </source>
</evidence>
<evidence type="ECO:0000313" key="4">
    <source>
        <dbReference type="Proteomes" id="UP000245081"/>
    </source>
</evidence>
<organism evidence="3 4">
    <name type="scientific">Novimethylophilus kurashikiensis</name>
    <dbReference type="NCBI Taxonomy" id="1825523"/>
    <lineage>
        <taxon>Bacteria</taxon>
        <taxon>Pseudomonadati</taxon>
        <taxon>Pseudomonadota</taxon>
        <taxon>Betaproteobacteria</taxon>
        <taxon>Nitrosomonadales</taxon>
        <taxon>Methylophilaceae</taxon>
        <taxon>Novimethylophilus</taxon>
    </lineage>
</organism>